<reference evidence="2" key="1">
    <citation type="submission" date="2014-04" db="EMBL/GenBank/DDBJ databases">
        <title>Evolutionary Origins and Diversification of the Mycorrhizal Mutualists.</title>
        <authorList>
            <consortium name="DOE Joint Genome Institute"/>
            <consortium name="Mycorrhizal Genomics Consortium"/>
            <person name="Kohler A."/>
            <person name="Kuo A."/>
            <person name="Nagy L.G."/>
            <person name="Floudas D."/>
            <person name="Copeland A."/>
            <person name="Barry K.W."/>
            <person name="Cichocki N."/>
            <person name="Veneault-Fourrey C."/>
            <person name="LaButti K."/>
            <person name="Lindquist E.A."/>
            <person name="Lipzen A."/>
            <person name="Lundell T."/>
            <person name="Morin E."/>
            <person name="Murat C."/>
            <person name="Riley R."/>
            <person name="Ohm R."/>
            <person name="Sun H."/>
            <person name="Tunlid A."/>
            <person name="Henrissat B."/>
            <person name="Grigoriev I.V."/>
            <person name="Hibbett D.S."/>
            <person name="Martin F."/>
        </authorList>
    </citation>
    <scope>NUCLEOTIDE SEQUENCE [LARGE SCALE GENOMIC DNA]</scope>
    <source>
        <strain evidence="2">FD-334 SS-4</strain>
    </source>
</reference>
<dbReference type="Proteomes" id="UP000054270">
    <property type="component" value="Unassembled WGS sequence"/>
</dbReference>
<organism evidence="1 2">
    <name type="scientific">Hypholoma sublateritium (strain FD-334 SS-4)</name>
    <dbReference type="NCBI Taxonomy" id="945553"/>
    <lineage>
        <taxon>Eukaryota</taxon>
        <taxon>Fungi</taxon>
        <taxon>Dikarya</taxon>
        <taxon>Basidiomycota</taxon>
        <taxon>Agaricomycotina</taxon>
        <taxon>Agaricomycetes</taxon>
        <taxon>Agaricomycetidae</taxon>
        <taxon>Agaricales</taxon>
        <taxon>Agaricineae</taxon>
        <taxon>Strophariaceae</taxon>
        <taxon>Hypholoma</taxon>
    </lineage>
</organism>
<sequence>MFRARMKTARPFLLHRCVVSDLVPQRSLRNIRWEDIVVDRTEVQRGGKEHRRPKRKLLPAYCCPPSAVHLRAVCVLLLHATCVGKERPQLRYRTRQSHRQQ</sequence>
<keyword evidence="2" id="KW-1185">Reference proteome</keyword>
<protein>
    <submittedName>
        <fullName evidence="1">Uncharacterized protein</fullName>
    </submittedName>
</protein>
<dbReference type="EMBL" id="KN817665">
    <property type="protein sequence ID" value="KJA14790.1"/>
    <property type="molecule type" value="Genomic_DNA"/>
</dbReference>
<gene>
    <name evidence="1" type="ORF">HYPSUDRAFT_416596</name>
</gene>
<name>A0A0D2P2L9_HYPSF</name>
<evidence type="ECO:0000313" key="2">
    <source>
        <dbReference type="Proteomes" id="UP000054270"/>
    </source>
</evidence>
<proteinExistence type="predicted"/>
<evidence type="ECO:0000313" key="1">
    <source>
        <dbReference type="EMBL" id="KJA14790.1"/>
    </source>
</evidence>
<dbReference type="AlphaFoldDB" id="A0A0D2P2L9"/>
<accession>A0A0D2P2L9</accession>